<dbReference type="EMBL" id="JAOWLA010000020">
    <property type="protein sequence ID" value="MCV2866564.1"/>
    <property type="molecule type" value="Genomic_DNA"/>
</dbReference>
<sequence>MLIVEVPKIGTIRGEKAAAFAVAPRRRHVAVERLAVTRANETSDSA</sequence>
<gene>
    <name evidence="1" type="ORF">OE647_17765</name>
</gene>
<name>A0ABT2Z5Y6_9RHOB</name>
<reference evidence="1 2" key="1">
    <citation type="submission" date="2022-10" db="EMBL/GenBank/DDBJ databases">
        <title>Defluviimonas sp. nov., isolated from ocean surface water.</title>
        <authorList>
            <person name="He W."/>
            <person name="Wang L."/>
            <person name="Zhang D.-F."/>
        </authorList>
    </citation>
    <scope>NUCLEOTIDE SEQUENCE [LARGE SCALE GENOMIC DNA]</scope>
    <source>
        <strain evidence="1 2">WL0075</strain>
    </source>
</reference>
<keyword evidence="2" id="KW-1185">Reference proteome</keyword>
<accession>A0ABT2Z5Y6</accession>
<dbReference type="RefSeq" id="WP_263723099.1">
    <property type="nucleotide sequence ID" value="NZ_JAOWLA010000020.1"/>
</dbReference>
<organism evidence="1 2">
    <name type="scientific">Albidovulum sediminicola</name>
    <dbReference type="NCBI Taxonomy" id="2984331"/>
    <lineage>
        <taxon>Bacteria</taxon>
        <taxon>Pseudomonadati</taxon>
        <taxon>Pseudomonadota</taxon>
        <taxon>Alphaproteobacteria</taxon>
        <taxon>Rhodobacterales</taxon>
        <taxon>Paracoccaceae</taxon>
        <taxon>Albidovulum</taxon>
    </lineage>
</organism>
<protein>
    <submittedName>
        <fullName evidence="1">Uncharacterized protein</fullName>
    </submittedName>
</protein>
<evidence type="ECO:0000313" key="1">
    <source>
        <dbReference type="EMBL" id="MCV2866564.1"/>
    </source>
</evidence>
<comment type="caution">
    <text evidence="1">The sequence shown here is derived from an EMBL/GenBank/DDBJ whole genome shotgun (WGS) entry which is preliminary data.</text>
</comment>
<evidence type="ECO:0000313" key="2">
    <source>
        <dbReference type="Proteomes" id="UP001652503"/>
    </source>
</evidence>
<dbReference type="Proteomes" id="UP001652503">
    <property type="component" value="Unassembled WGS sequence"/>
</dbReference>
<proteinExistence type="predicted"/>